<evidence type="ECO:0000313" key="2">
    <source>
        <dbReference type="EMBL" id="OUE28934.1"/>
    </source>
</evidence>
<protein>
    <submittedName>
        <fullName evidence="2">Uncharacterized protein</fullName>
    </submittedName>
</protein>
<feature type="region of interest" description="Disordered" evidence="1">
    <location>
        <begin position="199"/>
        <end position="273"/>
    </location>
</feature>
<reference evidence="2 3" key="1">
    <citation type="submission" date="2016-08" db="EMBL/GenBank/DDBJ databases">
        <title>Genome sequence of Clavibacter michiganensis spp strain CFBP8017.</title>
        <authorList>
            <person name="Thapa S.P."/>
            <person name="Coaker G."/>
            <person name="Jacques M.-A."/>
        </authorList>
    </citation>
    <scope>NUCLEOTIDE SEQUENCE [LARGE SCALE GENOMIC DNA]</scope>
    <source>
        <strain evidence="2">CFBP8017</strain>
    </source>
</reference>
<name>A0A251YXF6_9MICO</name>
<feature type="compositionally biased region" description="Low complexity" evidence="1">
    <location>
        <begin position="86"/>
        <end position="117"/>
    </location>
</feature>
<feature type="compositionally biased region" description="Low complexity" evidence="1">
    <location>
        <begin position="301"/>
        <end position="332"/>
    </location>
</feature>
<dbReference type="Proteomes" id="UP000195011">
    <property type="component" value="Unassembled WGS sequence"/>
</dbReference>
<feature type="compositionally biased region" description="Polar residues" evidence="1">
    <location>
        <begin position="13"/>
        <end position="33"/>
    </location>
</feature>
<gene>
    <name evidence="2" type="ORF">BFL36_00265</name>
</gene>
<organism evidence="2 3">
    <name type="scientific">Clavibacter michiganensis</name>
    <dbReference type="NCBI Taxonomy" id="28447"/>
    <lineage>
        <taxon>Bacteria</taxon>
        <taxon>Bacillati</taxon>
        <taxon>Actinomycetota</taxon>
        <taxon>Actinomycetes</taxon>
        <taxon>Micrococcales</taxon>
        <taxon>Microbacteriaceae</taxon>
        <taxon>Clavibacter</taxon>
    </lineage>
</organism>
<feature type="region of interest" description="Disordered" evidence="1">
    <location>
        <begin position="288"/>
        <end position="363"/>
    </location>
</feature>
<accession>A0A251YXF6</accession>
<evidence type="ECO:0000256" key="1">
    <source>
        <dbReference type="SAM" id="MobiDB-lite"/>
    </source>
</evidence>
<comment type="caution">
    <text evidence="2">The sequence shown here is derived from an EMBL/GenBank/DDBJ whole genome shotgun (WGS) entry which is preliminary data.</text>
</comment>
<feature type="region of interest" description="Disordered" evidence="1">
    <location>
        <begin position="1"/>
        <end position="121"/>
    </location>
</feature>
<proteinExistence type="predicted"/>
<dbReference type="EMBL" id="MDJY01000005">
    <property type="protein sequence ID" value="OUE28934.1"/>
    <property type="molecule type" value="Genomic_DNA"/>
</dbReference>
<dbReference type="AlphaFoldDB" id="A0A251YXF6"/>
<sequence>MIRRAKKPADPSSVGSSGTSRYQASKRTMSGIPTTTNSTSTTVGPESSTAPMRRGIGIRTTDCGGATSGSSSGARRSSTREPTKPRAGAAARAGADPAASARAPDASRSTRSRNASASRERRYCSGRFASLPATWISSLAAPMSRARRGRTMLTPWIRSSRARRFVRDRMPLRTSTVSSVTRNVCMRHDRYEMPTARTVKARRPRITQMRLPDSTSHGIRSPSPPPPSPWPGTKRSTSCSRREETRKPIATRNTTPPRRTGVAGWRRCQPPSVSSSAMRASAAGTAGAAASASAGVGGAALAGAGARSGSGPPDAPGSADPASVTAPPGGSRRATRGGRGAPPRRRSGGRGSGCSRTPPPSRA</sequence>
<feature type="compositionally biased region" description="Low complexity" evidence="1">
    <location>
        <begin position="64"/>
        <end position="76"/>
    </location>
</feature>
<evidence type="ECO:0000313" key="3">
    <source>
        <dbReference type="Proteomes" id="UP000195011"/>
    </source>
</evidence>